<keyword evidence="4" id="KW-0413">Isomerase</keyword>
<proteinExistence type="inferred from homology"/>
<dbReference type="Pfam" id="PF00425">
    <property type="entry name" value="Chorismate_bind"/>
    <property type="match status" value="1"/>
</dbReference>
<evidence type="ECO:0000256" key="5">
    <source>
        <dbReference type="ARBA" id="ARBA00041564"/>
    </source>
</evidence>
<name>A0A326UDX6_THEHA</name>
<evidence type="ECO:0000256" key="3">
    <source>
        <dbReference type="ARBA" id="ARBA00012824"/>
    </source>
</evidence>
<dbReference type="SUPFAM" id="SSF56322">
    <property type="entry name" value="ADC synthase"/>
    <property type="match status" value="1"/>
</dbReference>
<comment type="catalytic activity">
    <reaction evidence="1">
        <text>chorismate = isochorismate</text>
        <dbReference type="Rhea" id="RHEA:18985"/>
        <dbReference type="ChEBI" id="CHEBI:29748"/>
        <dbReference type="ChEBI" id="CHEBI:29780"/>
        <dbReference type="EC" id="5.4.4.2"/>
    </reaction>
</comment>
<keyword evidence="8" id="KW-1185">Reference proteome</keyword>
<dbReference type="InterPro" id="IPR019999">
    <property type="entry name" value="Anth_synth_I-like"/>
</dbReference>
<dbReference type="Proteomes" id="UP000248806">
    <property type="component" value="Unassembled WGS sequence"/>
</dbReference>
<dbReference type="EMBL" id="QKUF01000001">
    <property type="protein sequence ID" value="PZW36486.1"/>
    <property type="molecule type" value="Genomic_DNA"/>
</dbReference>
<dbReference type="NCBIfam" id="TIGR00543">
    <property type="entry name" value="isochor_syn"/>
    <property type="match status" value="1"/>
</dbReference>
<evidence type="ECO:0000259" key="6">
    <source>
        <dbReference type="Pfam" id="PF00425"/>
    </source>
</evidence>
<dbReference type="PANTHER" id="PTHR42839">
    <property type="entry name" value="ISOCHORISMATE SYNTHASE ENTC"/>
    <property type="match status" value="1"/>
</dbReference>
<protein>
    <recommendedName>
        <fullName evidence="3">isochorismate synthase</fullName>
        <ecNumber evidence="3">5.4.4.2</ecNumber>
    </recommendedName>
    <alternativeName>
        <fullName evidence="5">Isochorismate mutase</fullName>
    </alternativeName>
</protein>
<dbReference type="AlphaFoldDB" id="A0A326UDX6"/>
<dbReference type="EC" id="5.4.4.2" evidence="3"/>
<gene>
    <name evidence="7" type="ORF">EI42_00662</name>
</gene>
<feature type="domain" description="Chorismate-utilising enzyme C-terminal" evidence="6">
    <location>
        <begin position="228"/>
        <end position="479"/>
    </location>
</feature>
<organism evidence="7 8">
    <name type="scientific">Thermosporothrix hazakensis</name>
    <dbReference type="NCBI Taxonomy" id="644383"/>
    <lineage>
        <taxon>Bacteria</taxon>
        <taxon>Bacillati</taxon>
        <taxon>Chloroflexota</taxon>
        <taxon>Ktedonobacteria</taxon>
        <taxon>Ktedonobacterales</taxon>
        <taxon>Thermosporotrichaceae</taxon>
        <taxon>Thermosporothrix</taxon>
    </lineage>
</organism>
<dbReference type="PRINTS" id="PR00095">
    <property type="entry name" value="ANTSNTHASEI"/>
</dbReference>
<evidence type="ECO:0000313" key="7">
    <source>
        <dbReference type="EMBL" id="PZW36486.1"/>
    </source>
</evidence>
<comment type="caution">
    <text evidence="7">The sequence shown here is derived from an EMBL/GenBank/DDBJ whole genome shotgun (WGS) entry which is preliminary data.</text>
</comment>
<dbReference type="GO" id="GO:0008909">
    <property type="term" value="F:isochorismate synthase activity"/>
    <property type="evidence" value="ECO:0007669"/>
    <property type="project" value="UniProtKB-EC"/>
</dbReference>
<evidence type="ECO:0000256" key="1">
    <source>
        <dbReference type="ARBA" id="ARBA00000799"/>
    </source>
</evidence>
<accession>A0A326UDX6</accession>
<dbReference type="InterPro" id="IPR015890">
    <property type="entry name" value="Chorismate_C"/>
</dbReference>
<comment type="similarity">
    <text evidence="2">Belongs to the isochorismate synthase family.</text>
</comment>
<dbReference type="PANTHER" id="PTHR42839:SF2">
    <property type="entry name" value="ISOCHORISMATE SYNTHASE ENTC"/>
    <property type="match status" value="1"/>
</dbReference>
<evidence type="ECO:0000256" key="2">
    <source>
        <dbReference type="ARBA" id="ARBA00005297"/>
    </source>
</evidence>
<evidence type="ECO:0000313" key="8">
    <source>
        <dbReference type="Proteomes" id="UP000248806"/>
    </source>
</evidence>
<reference evidence="7 8" key="1">
    <citation type="submission" date="2018-06" db="EMBL/GenBank/DDBJ databases">
        <title>Genomic Encyclopedia of Archaeal and Bacterial Type Strains, Phase II (KMG-II): from individual species to whole genera.</title>
        <authorList>
            <person name="Goeker M."/>
        </authorList>
    </citation>
    <scope>NUCLEOTIDE SEQUENCE [LARGE SCALE GENOMIC DNA]</scope>
    <source>
        <strain evidence="7 8">ATCC BAA-1881</strain>
    </source>
</reference>
<evidence type="ECO:0000256" key="4">
    <source>
        <dbReference type="ARBA" id="ARBA00023235"/>
    </source>
</evidence>
<dbReference type="Gene3D" id="3.60.120.10">
    <property type="entry name" value="Anthranilate synthase"/>
    <property type="match status" value="1"/>
</dbReference>
<dbReference type="InterPro" id="IPR005801">
    <property type="entry name" value="ADC_synthase"/>
</dbReference>
<dbReference type="RefSeq" id="WP_111318770.1">
    <property type="nucleotide sequence ID" value="NZ_BIFX01000001.1"/>
</dbReference>
<dbReference type="OrthoDB" id="9803598at2"/>
<dbReference type="InterPro" id="IPR004561">
    <property type="entry name" value="IsoChor_synthase"/>
</dbReference>
<sequence length="492" mass="55267">METVFTDIPAMSESETGEDGLSQHVVERLFFLCQEASARASHLQQSVLACFTLSVKRYDPLHVFYAFRRMEMGERFFWEVPATGQALIGVGSAVTINAQGANRFDDAAEAVRFYQDHALVAGDEYSPLFFGGFRFDPQRPPTELWHGFPEGLLILPRFLYQCHPGREQATLTLHMLIEPETAIEPLSTLFIEQLRRFNAIVASIPVHRFLQANDEVTPLRISNVLPPQEWMGIVAKAVEKMQRGEYQKVVLARAVEASRELPFDIEATLARLRVNYPNTFVFAIQRGNKYFVGATPERLARAHNGLIETMALASSAPRGKTEAEDRMFERELERPKTMHEHLIVVDMIRSALEQICSEVTVDKKPQLLKLKNIQHLHTHIAGRLLPGCYVLDVMKDLHPTPAVGGFPREKALEEIRLHEKLDRGWYAGPIGWVDGNGNGEFAVALRSALIDGQKATLFVGNGMVADSDPESEFRETCLKTPVMLRGLGGECE</sequence>